<evidence type="ECO:0000313" key="1">
    <source>
        <dbReference type="EMBL" id="OGG40286.1"/>
    </source>
</evidence>
<proteinExistence type="predicted"/>
<organism evidence="1 2">
    <name type="scientific">Candidatus Kaiserbacteria bacterium GWA2_50_9</name>
    <dbReference type="NCBI Taxonomy" id="1798474"/>
    <lineage>
        <taxon>Bacteria</taxon>
        <taxon>Candidatus Kaiseribacteriota</taxon>
    </lineage>
</organism>
<dbReference type="EMBL" id="MFKN01000034">
    <property type="protein sequence ID" value="OGG40286.1"/>
    <property type="molecule type" value="Genomic_DNA"/>
</dbReference>
<comment type="caution">
    <text evidence="1">The sequence shown here is derived from an EMBL/GenBank/DDBJ whole genome shotgun (WGS) entry which is preliminary data.</text>
</comment>
<gene>
    <name evidence="1" type="ORF">A2118_02280</name>
</gene>
<name>A0A1F6BTM7_9BACT</name>
<sequence>MVPKLMEFRNCGPTLTDTIFADKLARFMKENPDVAEWACRKFETAQGRKELEALMHVALLPRD</sequence>
<protein>
    <submittedName>
        <fullName evidence="1">Uncharacterized protein</fullName>
    </submittedName>
</protein>
<accession>A0A1F6BTM7</accession>
<evidence type="ECO:0000313" key="2">
    <source>
        <dbReference type="Proteomes" id="UP000179014"/>
    </source>
</evidence>
<dbReference type="Proteomes" id="UP000179014">
    <property type="component" value="Unassembled WGS sequence"/>
</dbReference>
<dbReference type="AlphaFoldDB" id="A0A1F6BTM7"/>
<reference evidence="1 2" key="1">
    <citation type="journal article" date="2016" name="Nat. Commun.">
        <title>Thousands of microbial genomes shed light on interconnected biogeochemical processes in an aquifer system.</title>
        <authorList>
            <person name="Anantharaman K."/>
            <person name="Brown C.T."/>
            <person name="Hug L.A."/>
            <person name="Sharon I."/>
            <person name="Castelle C.J."/>
            <person name="Probst A.J."/>
            <person name="Thomas B.C."/>
            <person name="Singh A."/>
            <person name="Wilkins M.J."/>
            <person name="Karaoz U."/>
            <person name="Brodie E.L."/>
            <person name="Williams K.H."/>
            <person name="Hubbard S.S."/>
            <person name="Banfield J.F."/>
        </authorList>
    </citation>
    <scope>NUCLEOTIDE SEQUENCE [LARGE SCALE GENOMIC DNA]</scope>
</reference>